<evidence type="ECO:0000313" key="8">
    <source>
        <dbReference type="Proteomes" id="UP001595556"/>
    </source>
</evidence>
<evidence type="ECO:0000313" key="7">
    <source>
        <dbReference type="EMBL" id="MFC3148715.1"/>
    </source>
</evidence>
<dbReference type="PANTHER" id="PTHR38776:SF1">
    <property type="entry name" value="MLTA-INTERACTING PROTEIN-RELATED"/>
    <property type="match status" value="1"/>
</dbReference>
<comment type="caution">
    <text evidence="7">The sequence shown here is derived from an EMBL/GenBank/DDBJ whole genome shotgun (WGS) entry which is preliminary data.</text>
</comment>
<dbReference type="EMBL" id="JBHRTI010000007">
    <property type="protein sequence ID" value="MFC3148715.1"/>
    <property type="molecule type" value="Genomic_DNA"/>
</dbReference>
<dbReference type="Proteomes" id="UP001595556">
    <property type="component" value="Unassembled WGS sequence"/>
</dbReference>
<sequence length="284" mass="30742">MKHPNRPGLRTLALLLGFSLAAAAHAQVDDDGNDRNKPLWEAGLVGFGLGQPAYPGAADNVSRALLVPWGVYRGKIFRVADGNVGARVVSQDSVKFDIGFAGALGASSKDVAIRSGMPDLGFQFEFGPRTRFILARPERGAELRLDLPLRAVFEAKSGINHRGYAFEPRLSYDFDSPDDQWGWQVSGSLVYADKEYAQYLYGVPAQFARAGRPAYQAQSGLVTSRVSLSGWKRLNPDWSVFGFVRYDYTGGAANTDSPLHLKNGGTAAGVGVAWTIGRSSERVN</sequence>
<keyword evidence="4" id="KW-0472">Membrane</keyword>
<protein>
    <submittedName>
        <fullName evidence="7">MipA/OmpV family protein</fullName>
    </submittedName>
</protein>
<comment type="similarity">
    <text evidence="2">Belongs to the MipA/OmpV family.</text>
</comment>
<gene>
    <name evidence="7" type="ORF">ACFOEN_13875</name>
</gene>
<feature type="chain" id="PRO_5045495042" evidence="6">
    <location>
        <begin position="27"/>
        <end position="284"/>
    </location>
</feature>
<evidence type="ECO:0000256" key="3">
    <source>
        <dbReference type="ARBA" id="ARBA00022729"/>
    </source>
</evidence>
<proteinExistence type="inferred from homology"/>
<evidence type="ECO:0000256" key="4">
    <source>
        <dbReference type="ARBA" id="ARBA00023136"/>
    </source>
</evidence>
<reference evidence="8" key="1">
    <citation type="journal article" date="2019" name="Int. J. Syst. Evol. Microbiol.">
        <title>The Global Catalogue of Microorganisms (GCM) 10K type strain sequencing project: providing services to taxonomists for standard genome sequencing and annotation.</title>
        <authorList>
            <consortium name="The Broad Institute Genomics Platform"/>
            <consortium name="The Broad Institute Genome Sequencing Center for Infectious Disease"/>
            <person name="Wu L."/>
            <person name="Ma J."/>
        </authorList>
    </citation>
    <scope>NUCLEOTIDE SEQUENCE [LARGE SCALE GENOMIC DNA]</scope>
    <source>
        <strain evidence="8">KCTC 52168</strain>
    </source>
</reference>
<dbReference type="InterPro" id="IPR010583">
    <property type="entry name" value="MipA"/>
</dbReference>
<keyword evidence="8" id="KW-1185">Reference proteome</keyword>
<evidence type="ECO:0000256" key="2">
    <source>
        <dbReference type="ARBA" id="ARBA00005722"/>
    </source>
</evidence>
<accession>A0ABV7H9B4</accession>
<dbReference type="PANTHER" id="PTHR38776">
    <property type="entry name" value="MLTA-INTERACTING PROTEIN-RELATED"/>
    <property type="match status" value="1"/>
</dbReference>
<evidence type="ECO:0000256" key="1">
    <source>
        <dbReference type="ARBA" id="ARBA00004442"/>
    </source>
</evidence>
<name>A0ABV7H9B4_9BURK</name>
<comment type="subcellular location">
    <subcellularLocation>
        <location evidence="1">Cell outer membrane</location>
    </subcellularLocation>
</comment>
<dbReference type="RefSeq" id="WP_377304900.1">
    <property type="nucleotide sequence ID" value="NZ_CP180191.1"/>
</dbReference>
<organism evidence="7 8">
    <name type="scientific">Piscinibacterium candidicorallinum</name>
    <dbReference type="NCBI Taxonomy" id="1793872"/>
    <lineage>
        <taxon>Bacteria</taxon>
        <taxon>Pseudomonadati</taxon>
        <taxon>Pseudomonadota</taxon>
        <taxon>Betaproteobacteria</taxon>
        <taxon>Burkholderiales</taxon>
        <taxon>Piscinibacterium</taxon>
    </lineage>
</organism>
<dbReference type="Pfam" id="PF06629">
    <property type="entry name" value="MipA"/>
    <property type="match status" value="1"/>
</dbReference>
<keyword evidence="3 6" id="KW-0732">Signal</keyword>
<evidence type="ECO:0000256" key="5">
    <source>
        <dbReference type="ARBA" id="ARBA00023237"/>
    </source>
</evidence>
<keyword evidence="5" id="KW-0998">Cell outer membrane</keyword>
<feature type="signal peptide" evidence="6">
    <location>
        <begin position="1"/>
        <end position="26"/>
    </location>
</feature>
<evidence type="ECO:0000256" key="6">
    <source>
        <dbReference type="SAM" id="SignalP"/>
    </source>
</evidence>